<accession>A0A4Y9XXF3</accession>
<dbReference type="InterPro" id="IPR008220">
    <property type="entry name" value="HAT_MetX-like"/>
</dbReference>
<dbReference type="AlphaFoldDB" id="A0A4Y9XXF3"/>
<dbReference type="Gene3D" id="3.40.50.1820">
    <property type="entry name" value="alpha/beta hydrolase"/>
    <property type="match status" value="1"/>
</dbReference>
<dbReference type="InterPro" id="IPR029058">
    <property type="entry name" value="AB_hydrolase_fold"/>
</dbReference>
<dbReference type="InterPro" id="IPR000073">
    <property type="entry name" value="AB_hydrolase_1"/>
</dbReference>
<dbReference type="EMBL" id="SEKV01000737">
    <property type="protein sequence ID" value="TFY54113.1"/>
    <property type="molecule type" value="Genomic_DNA"/>
</dbReference>
<evidence type="ECO:0000259" key="3">
    <source>
        <dbReference type="Pfam" id="PF00561"/>
    </source>
</evidence>
<dbReference type="Pfam" id="PF00561">
    <property type="entry name" value="Abhydrolase_1"/>
    <property type="match status" value="1"/>
</dbReference>
<evidence type="ECO:0000256" key="2">
    <source>
        <dbReference type="ARBA" id="ARBA00022679"/>
    </source>
</evidence>
<dbReference type="SUPFAM" id="SSF53474">
    <property type="entry name" value="alpha/beta-Hydrolases"/>
    <property type="match status" value="1"/>
</dbReference>
<evidence type="ECO:0000313" key="4">
    <source>
        <dbReference type="EMBL" id="TFY54113.1"/>
    </source>
</evidence>
<dbReference type="STRING" id="34475.A0A4Y9XXF3"/>
<keyword evidence="2" id="KW-0808">Transferase</keyword>
<dbReference type="PANTHER" id="PTHR32268:SF11">
    <property type="entry name" value="HOMOSERINE O-ACETYLTRANSFERASE"/>
    <property type="match status" value="1"/>
</dbReference>
<dbReference type="GO" id="GO:0009086">
    <property type="term" value="P:methionine biosynthetic process"/>
    <property type="evidence" value="ECO:0007669"/>
    <property type="project" value="TreeGrafter"/>
</dbReference>
<feature type="domain" description="AB hydrolase-1" evidence="3">
    <location>
        <begin position="45"/>
        <end position="197"/>
    </location>
</feature>
<proteinExistence type="inferred from homology"/>
<gene>
    <name evidence="4" type="ORF">EVJ58_g9048</name>
</gene>
<evidence type="ECO:0000256" key="1">
    <source>
        <dbReference type="ARBA" id="ARBA00006886"/>
    </source>
</evidence>
<evidence type="ECO:0000313" key="5">
    <source>
        <dbReference type="Proteomes" id="UP000298390"/>
    </source>
</evidence>
<sequence>MSSFAGLIDQDIYTVPSFALESGCVLKEVPVAYKTWGNLNETKDNVMIICHAFTGSADVEDWWGPLMGRGKAFDPNRFFIFCANVMGSPYGSASPVTTNPDTGRKYGPEFPATTIRDDVRLHKLVLDHLGVNSIAVAIGGSMGGMAILEWPLCTPPGYVRHIIPIATSARHSAWCISWGEAQRQSIYSDPNYEDGYYTAQP</sequence>
<name>A0A4Y9XXF3_9APHY</name>
<dbReference type="GO" id="GO:0009092">
    <property type="term" value="P:homoserine metabolic process"/>
    <property type="evidence" value="ECO:0007669"/>
    <property type="project" value="TreeGrafter"/>
</dbReference>
<organism evidence="4 5">
    <name type="scientific">Rhodofomes roseus</name>
    <dbReference type="NCBI Taxonomy" id="34475"/>
    <lineage>
        <taxon>Eukaryota</taxon>
        <taxon>Fungi</taxon>
        <taxon>Dikarya</taxon>
        <taxon>Basidiomycota</taxon>
        <taxon>Agaricomycotina</taxon>
        <taxon>Agaricomycetes</taxon>
        <taxon>Polyporales</taxon>
        <taxon>Rhodofomes</taxon>
    </lineage>
</organism>
<protein>
    <recommendedName>
        <fullName evidence="3">AB hydrolase-1 domain-containing protein</fullName>
    </recommendedName>
</protein>
<reference evidence="4 5" key="1">
    <citation type="submission" date="2019-01" db="EMBL/GenBank/DDBJ databases">
        <title>Genome sequencing of the rare red list fungi Fomitopsis rosea.</title>
        <authorList>
            <person name="Buettner E."/>
            <person name="Kellner H."/>
        </authorList>
    </citation>
    <scope>NUCLEOTIDE SEQUENCE [LARGE SCALE GENOMIC DNA]</scope>
    <source>
        <strain evidence="4 5">DSM 105464</strain>
    </source>
</reference>
<dbReference type="GO" id="GO:0004414">
    <property type="term" value="F:homoserine O-acetyltransferase activity"/>
    <property type="evidence" value="ECO:0007669"/>
    <property type="project" value="TreeGrafter"/>
</dbReference>
<dbReference type="Proteomes" id="UP000298390">
    <property type="component" value="Unassembled WGS sequence"/>
</dbReference>
<feature type="non-terminal residue" evidence="4">
    <location>
        <position position="201"/>
    </location>
</feature>
<comment type="caution">
    <text evidence="4">The sequence shown here is derived from an EMBL/GenBank/DDBJ whole genome shotgun (WGS) entry which is preliminary data.</text>
</comment>
<dbReference type="PANTHER" id="PTHR32268">
    <property type="entry name" value="HOMOSERINE O-ACETYLTRANSFERASE"/>
    <property type="match status" value="1"/>
</dbReference>
<comment type="similarity">
    <text evidence="1">Belongs to the AB hydrolase superfamily. MetX family.</text>
</comment>